<keyword evidence="1" id="KW-1133">Transmembrane helix</keyword>
<feature type="transmembrane region" description="Helical" evidence="1">
    <location>
        <begin position="28"/>
        <end position="49"/>
    </location>
</feature>
<keyword evidence="1" id="KW-0812">Transmembrane</keyword>
<keyword evidence="1" id="KW-0472">Membrane</keyword>
<dbReference type="Pfam" id="PF04964">
    <property type="entry name" value="Flp_Fap"/>
    <property type="match status" value="1"/>
</dbReference>
<dbReference type="InterPro" id="IPR007047">
    <property type="entry name" value="Flp_Fap"/>
</dbReference>
<reference evidence="2 3" key="1">
    <citation type="submission" date="2020-04" db="EMBL/GenBank/DDBJ databases">
        <title>Azohydromonas sp. isolated from soil.</title>
        <authorList>
            <person name="Dahal R.H."/>
        </authorList>
    </citation>
    <scope>NUCLEOTIDE SEQUENCE [LARGE SCALE GENOMIC DNA]</scope>
    <source>
        <strain evidence="2 3">G-1-1-14</strain>
    </source>
</reference>
<proteinExistence type="predicted"/>
<dbReference type="EMBL" id="JABBFW010000005">
    <property type="protein sequence ID" value="NML15293.1"/>
    <property type="molecule type" value="Genomic_DNA"/>
</dbReference>
<accession>A0A848FAD8</accession>
<evidence type="ECO:0000313" key="2">
    <source>
        <dbReference type="EMBL" id="NML15293.1"/>
    </source>
</evidence>
<keyword evidence="3" id="KW-1185">Reference proteome</keyword>
<protein>
    <submittedName>
        <fullName evidence="2">Flp family type IVb pilin</fullName>
    </submittedName>
</protein>
<organism evidence="2 3">
    <name type="scientific">Azohydromonas caseinilytica</name>
    <dbReference type="NCBI Taxonomy" id="2728836"/>
    <lineage>
        <taxon>Bacteria</taxon>
        <taxon>Pseudomonadati</taxon>
        <taxon>Pseudomonadota</taxon>
        <taxon>Betaproteobacteria</taxon>
        <taxon>Burkholderiales</taxon>
        <taxon>Sphaerotilaceae</taxon>
        <taxon>Azohydromonas</taxon>
    </lineage>
</organism>
<gene>
    <name evidence="2" type="ORF">HHL10_09905</name>
</gene>
<name>A0A848FAD8_9BURK</name>
<evidence type="ECO:0000313" key="3">
    <source>
        <dbReference type="Proteomes" id="UP000574067"/>
    </source>
</evidence>
<comment type="caution">
    <text evidence="2">The sequence shown here is derived from an EMBL/GenBank/DDBJ whole genome shotgun (WGS) entry which is preliminary data.</text>
</comment>
<dbReference type="Proteomes" id="UP000574067">
    <property type="component" value="Unassembled WGS sequence"/>
</dbReference>
<sequence>MSCNRKGSTMELIRHIKDFVREEDGVTAIEYALVASLIALAAATAMSGLGTKLGQMFTAIGNKLVTT</sequence>
<evidence type="ECO:0000256" key="1">
    <source>
        <dbReference type="SAM" id="Phobius"/>
    </source>
</evidence>
<dbReference type="AlphaFoldDB" id="A0A848FAD8"/>